<organism evidence="1 2">
    <name type="scientific">Ectothiorhodospira magna</name>
    <dbReference type="NCBI Taxonomy" id="867345"/>
    <lineage>
        <taxon>Bacteria</taxon>
        <taxon>Pseudomonadati</taxon>
        <taxon>Pseudomonadota</taxon>
        <taxon>Gammaproteobacteria</taxon>
        <taxon>Chromatiales</taxon>
        <taxon>Ectothiorhodospiraceae</taxon>
        <taxon>Ectothiorhodospira</taxon>
    </lineage>
</organism>
<evidence type="ECO:0000313" key="1">
    <source>
        <dbReference type="EMBL" id="SEP57514.1"/>
    </source>
</evidence>
<dbReference type="STRING" id="867345.SAMN05421693_10188"/>
<sequence length="418" mass="45924">MGIRPSHLALAGLLAVPGAQAVEYKFSGDIDVRGFDRSMAAGGSENGFEQRLRLRTDIRIEDGVSVHAGVNLINDTWRGDASGDLNGLQQNQPFTDGRDHRTVTLDYGYVSVPMGEGWQLRVGRQIANWNFGMTVADDRRDRIILMGPVADGVTFLVGGDQRRKISLNDNKDDGYLLYAGLTGRNSGWAWGALLGYYLGDDEKDAVGDYESNRFYNVRGGTLISPWVQGKVGEVQLTAGGHYLGGGDALFTNDTYAGFVRGGFDITPSFKLEGQYFFNLNGSLIEPGFDSFSSLIHSSPRHDATATRMNALSMSGLGKGAREFEGVRQDFDRHLIAVRGTFSPDESWQLKLAAGWVQYDGLARDLSQSENVAFGDIQFHYHVTQSTRLWATYGFADTADLLPDRDSLNAVSLNLQTRF</sequence>
<accession>A0A1H8YZA7</accession>
<dbReference type="RefSeq" id="WP_090202351.1">
    <property type="nucleotide sequence ID" value="NZ_FOFO01000001.1"/>
</dbReference>
<dbReference type="AlphaFoldDB" id="A0A1H8YZA7"/>
<name>A0A1H8YZA7_9GAMM</name>
<dbReference type="OrthoDB" id="6075137at2"/>
<dbReference type="SUPFAM" id="SSF56935">
    <property type="entry name" value="Porins"/>
    <property type="match status" value="1"/>
</dbReference>
<gene>
    <name evidence="1" type="ORF">SAMN05421693_10188</name>
</gene>
<protein>
    <recommendedName>
        <fullName evidence="3">Alginate export domain-containing protein</fullName>
    </recommendedName>
</protein>
<dbReference type="Proteomes" id="UP000199496">
    <property type="component" value="Unassembled WGS sequence"/>
</dbReference>
<proteinExistence type="predicted"/>
<keyword evidence="2" id="KW-1185">Reference proteome</keyword>
<reference evidence="1 2" key="1">
    <citation type="submission" date="2016-10" db="EMBL/GenBank/DDBJ databases">
        <authorList>
            <person name="de Groot N.N."/>
        </authorList>
    </citation>
    <scope>NUCLEOTIDE SEQUENCE [LARGE SCALE GENOMIC DNA]</scope>
    <source>
        <strain evidence="1 2">B7-7</strain>
    </source>
</reference>
<evidence type="ECO:0000313" key="2">
    <source>
        <dbReference type="Proteomes" id="UP000199496"/>
    </source>
</evidence>
<dbReference type="EMBL" id="FOFO01000001">
    <property type="protein sequence ID" value="SEP57514.1"/>
    <property type="molecule type" value="Genomic_DNA"/>
</dbReference>
<evidence type="ECO:0008006" key="3">
    <source>
        <dbReference type="Google" id="ProtNLM"/>
    </source>
</evidence>